<comment type="caution">
    <text evidence="2">The sequence shown here is derived from an EMBL/GenBank/DDBJ whole genome shotgun (WGS) entry which is preliminary data.</text>
</comment>
<dbReference type="AlphaFoldDB" id="A0A264W4N1"/>
<feature type="transmembrane region" description="Helical" evidence="1">
    <location>
        <begin position="59"/>
        <end position="78"/>
    </location>
</feature>
<dbReference type="EMBL" id="NOKQ01000216">
    <property type="protein sequence ID" value="OZS77997.1"/>
    <property type="molecule type" value="Genomic_DNA"/>
</dbReference>
<organism evidence="2 3">
    <name type="scientific">Tetzosporium hominis</name>
    <dbReference type="NCBI Taxonomy" id="2020506"/>
    <lineage>
        <taxon>Bacteria</taxon>
        <taxon>Bacillati</taxon>
        <taxon>Bacillota</taxon>
        <taxon>Bacilli</taxon>
        <taxon>Bacillales</taxon>
        <taxon>Caryophanaceae</taxon>
        <taxon>Tetzosporium</taxon>
    </lineage>
</organism>
<evidence type="ECO:0000313" key="2">
    <source>
        <dbReference type="EMBL" id="OZS77997.1"/>
    </source>
</evidence>
<dbReference type="Proteomes" id="UP000217065">
    <property type="component" value="Unassembled WGS sequence"/>
</dbReference>
<keyword evidence="1" id="KW-0812">Transmembrane</keyword>
<name>A0A264W4N1_9BACL</name>
<keyword evidence="1" id="KW-0472">Membrane</keyword>
<proteinExistence type="predicted"/>
<reference evidence="2 3" key="1">
    <citation type="submission" date="2017-07" db="EMBL/GenBank/DDBJ databases">
        <title>Tetzosporium hominis gen.nov. sp.nov.</title>
        <authorList>
            <person name="Tetz G."/>
            <person name="Tetz V."/>
        </authorList>
    </citation>
    <scope>NUCLEOTIDE SEQUENCE [LARGE SCALE GENOMIC DNA]</scope>
    <source>
        <strain evidence="2 3">VT-49</strain>
    </source>
</reference>
<keyword evidence="1" id="KW-1133">Transmembrane helix</keyword>
<evidence type="ECO:0000256" key="1">
    <source>
        <dbReference type="SAM" id="Phobius"/>
    </source>
</evidence>
<gene>
    <name evidence="2" type="ORF">CF394_08435</name>
</gene>
<sequence>MRDTLQRVVTIQQGVQKKIDGWIQRLSRSAIDQEERRYELMYGKPLSEKEIMEIKKGVVVRYAMMLVVPVIVIVLTVLNQGVM</sequence>
<evidence type="ECO:0000313" key="3">
    <source>
        <dbReference type="Proteomes" id="UP000217065"/>
    </source>
</evidence>
<keyword evidence="3" id="KW-1185">Reference proteome</keyword>
<protein>
    <submittedName>
        <fullName evidence="2">Uncharacterized protein</fullName>
    </submittedName>
</protein>
<dbReference type="OrthoDB" id="2454168at2"/>
<accession>A0A264W4N1</accession>
<dbReference type="RefSeq" id="WP_094942944.1">
    <property type="nucleotide sequence ID" value="NZ_NOKQ01000216.1"/>
</dbReference>